<sequence>MSSEEDPLSLIRNCDKEEDPEVLRQIAIENYCKGLLRKRKAKSRLRAAIPKDGDSIAAKLTMKPLLNLGRGSMVLIYETFVRRPECLRFVQVVINVIHKDFMKAVRKLNESKKLESSAHHRADFGRDYRP</sequence>
<evidence type="ECO:0000313" key="1">
    <source>
        <dbReference type="EMBL" id="KAK8512523.1"/>
    </source>
</evidence>
<dbReference type="EMBL" id="JBBPBM010000072">
    <property type="protein sequence ID" value="KAK8512523.1"/>
    <property type="molecule type" value="Genomic_DNA"/>
</dbReference>
<dbReference type="Proteomes" id="UP001472677">
    <property type="component" value="Unassembled WGS sequence"/>
</dbReference>
<gene>
    <name evidence="1" type="ORF">V6N12_075099</name>
</gene>
<reference evidence="1 2" key="1">
    <citation type="journal article" date="2024" name="G3 (Bethesda)">
        <title>Genome assembly of Hibiscus sabdariffa L. provides insights into metabolisms of medicinal natural products.</title>
        <authorList>
            <person name="Kim T."/>
        </authorList>
    </citation>
    <scope>NUCLEOTIDE SEQUENCE [LARGE SCALE GENOMIC DNA]</scope>
    <source>
        <strain evidence="1">TK-2024</strain>
        <tissue evidence="1">Old leaves</tissue>
    </source>
</reference>
<organism evidence="1 2">
    <name type="scientific">Hibiscus sabdariffa</name>
    <name type="common">roselle</name>
    <dbReference type="NCBI Taxonomy" id="183260"/>
    <lineage>
        <taxon>Eukaryota</taxon>
        <taxon>Viridiplantae</taxon>
        <taxon>Streptophyta</taxon>
        <taxon>Embryophyta</taxon>
        <taxon>Tracheophyta</taxon>
        <taxon>Spermatophyta</taxon>
        <taxon>Magnoliopsida</taxon>
        <taxon>eudicotyledons</taxon>
        <taxon>Gunneridae</taxon>
        <taxon>Pentapetalae</taxon>
        <taxon>rosids</taxon>
        <taxon>malvids</taxon>
        <taxon>Malvales</taxon>
        <taxon>Malvaceae</taxon>
        <taxon>Malvoideae</taxon>
        <taxon>Hibiscus</taxon>
    </lineage>
</organism>
<keyword evidence="2" id="KW-1185">Reference proteome</keyword>
<name>A0ABR2BZI2_9ROSI</name>
<proteinExistence type="predicted"/>
<accession>A0ABR2BZI2</accession>
<evidence type="ECO:0000313" key="2">
    <source>
        <dbReference type="Proteomes" id="UP001472677"/>
    </source>
</evidence>
<protein>
    <submittedName>
        <fullName evidence="1">Uncharacterized protein</fullName>
    </submittedName>
</protein>
<comment type="caution">
    <text evidence="1">The sequence shown here is derived from an EMBL/GenBank/DDBJ whole genome shotgun (WGS) entry which is preliminary data.</text>
</comment>